<feature type="transmembrane region" description="Helical" evidence="2">
    <location>
        <begin position="867"/>
        <end position="885"/>
    </location>
</feature>
<feature type="transmembrane region" description="Helical" evidence="2">
    <location>
        <begin position="331"/>
        <end position="351"/>
    </location>
</feature>
<feature type="transmembrane region" description="Helical" evidence="2">
    <location>
        <begin position="762"/>
        <end position="782"/>
    </location>
</feature>
<proteinExistence type="predicted"/>
<keyword evidence="2" id="KW-1133">Transmembrane helix</keyword>
<sequence>MEEILLVLLGLAVVFGGPLLGIIALVKIGGLRREVAGLKRELKTATGPAQPLTSTSTAVKTEKIPDPGLSNQTLSKTKGKTPPPDQTASDKPEVSEPEVSEKAAAKNIHPDVAAPPSETGETTAGDPALPDHSLAAKTAPASKSQGQSSPTSPWKSFEEAFTRQWLVWLGSLTVIIGGIFLIKYSIENQLLSPGFRLTVSTLLGIGLMFGGEWLRRRPIERAIAALQPNHVPPALTAAGLAITYGSIYAAYGLYDLLPPLLAFILLTLVALAGLGLSLLQGPFIAAMGMLGAFVLPLLVSTGNASAWSLFSYLTFISASALAVVRFQNWWWLGWSTLAGLSFWQTAWILGIWENGDLYPLVLSQLLMLALFIAPRYEDFLQPPAGMKHPFHLEGILSPEKTLGLVATCAVLFLQLLVLDRDGYSGPALSAFFLIGGVIGFMAFRLRHCEILLLPLALVALSIIGFHPFPDSIDLPETFFVAGQAAGTEIGPLIPPELGFYLFLSGVIALLAAGLGFWKVMRAQTPAYFAALSAAVPFLALLIVYLRLHALGADLAWSGLSILLALAASLAVKKLLPYRDNAATEIALGVYALAVLAAIGMAFAITLEKTGLTIALALLLPSAAWVHGQIRLPYIRPAAFYIALVVAIRLTALNHFSPDTPLEAVDAFWLLYSFGIPALAFAAAAWLFKAEKDDQLITLLESGALAITVALVSLEIRYLTNDGSILASYNSLLEQSLQSLAWLITGCFLYYRNRITPRFISNWGSKILLVLAAANILLFQVLANNPLFSNEFVGNWPLFNLLSLAYLLPGLLAVVLYREARNQNHLPLMPWLGGTALLLVLLDITLEVRRAFHPDSMATADILNAEGYSYSLAWLVYAGLLLAIGILRDIVRVRHASLAMVLLVIAKVFLWDMAALSGLYRVASFIGLGLCLIGIGFLYQRFVFPIGKEEPPAAKKTT</sequence>
<evidence type="ECO:0000313" key="3">
    <source>
        <dbReference type="EMBL" id="MCZ4281256.1"/>
    </source>
</evidence>
<accession>A0ABT4LJK1</accession>
<keyword evidence="2" id="KW-0472">Membrane</keyword>
<dbReference type="PANTHER" id="PTHR38434">
    <property type="entry name" value="BLL2549 PROTEIN"/>
    <property type="match status" value="1"/>
</dbReference>
<dbReference type="PIRSF" id="PIRSF035905">
    <property type="entry name" value="UCP035905_mp"/>
    <property type="match status" value="1"/>
</dbReference>
<feature type="transmembrane region" description="Helical" evidence="2">
    <location>
        <begin position="637"/>
        <end position="656"/>
    </location>
</feature>
<name>A0ABT4LJK1_9PROT</name>
<dbReference type="PANTHER" id="PTHR38434:SF1">
    <property type="entry name" value="BLL2549 PROTEIN"/>
    <property type="match status" value="1"/>
</dbReference>
<feature type="transmembrane region" description="Helical" evidence="2">
    <location>
        <begin position="423"/>
        <end position="443"/>
    </location>
</feature>
<feature type="transmembrane region" description="Helical" evidence="2">
    <location>
        <begin position="897"/>
        <end position="915"/>
    </location>
</feature>
<feature type="transmembrane region" description="Helical" evidence="2">
    <location>
        <begin position="583"/>
        <end position="603"/>
    </location>
</feature>
<feature type="region of interest" description="Disordered" evidence="1">
    <location>
        <begin position="41"/>
        <end position="154"/>
    </location>
</feature>
<keyword evidence="4" id="KW-1185">Reference proteome</keyword>
<feature type="transmembrane region" description="Helical" evidence="2">
    <location>
        <begin position="609"/>
        <end position="625"/>
    </location>
</feature>
<dbReference type="Pfam" id="PF10101">
    <property type="entry name" value="DUF2339"/>
    <property type="match status" value="1"/>
</dbReference>
<feature type="transmembrane region" description="Helical" evidence="2">
    <location>
        <begin position="526"/>
        <end position="548"/>
    </location>
</feature>
<feature type="transmembrane region" description="Helical" evidence="2">
    <location>
        <begin position="921"/>
        <end position="938"/>
    </location>
</feature>
<evidence type="ECO:0000313" key="4">
    <source>
        <dbReference type="Proteomes" id="UP001069802"/>
    </source>
</evidence>
<gene>
    <name evidence="3" type="ORF">O4H49_10740</name>
</gene>
<organism evidence="3 4">
    <name type="scientific">Kiloniella laminariae</name>
    <dbReference type="NCBI Taxonomy" id="454162"/>
    <lineage>
        <taxon>Bacteria</taxon>
        <taxon>Pseudomonadati</taxon>
        <taxon>Pseudomonadota</taxon>
        <taxon>Alphaproteobacteria</taxon>
        <taxon>Rhodospirillales</taxon>
        <taxon>Kiloniellaceae</taxon>
        <taxon>Kiloniella</taxon>
    </lineage>
</organism>
<dbReference type="InterPro" id="IPR019286">
    <property type="entry name" value="DUF2339_TM"/>
</dbReference>
<protein>
    <submittedName>
        <fullName evidence="3">DUF2339 domain-containing protein</fullName>
    </submittedName>
</protein>
<feature type="transmembrane region" description="Helical" evidence="2">
    <location>
        <begin position="260"/>
        <end position="276"/>
    </location>
</feature>
<evidence type="ECO:0000256" key="1">
    <source>
        <dbReference type="SAM" id="MobiDB-lite"/>
    </source>
</evidence>
<feature type="transmembrane region" description="Helical" evidence="2">
    <location>
        <begin position="450"/>
        <end position="468"/>
    </location>
</feature>
<dbReference type="InterPro" id="IPR014600">
    <property type="entry name" value="UCP035905_mem"/>
</dbReference>
<keyword evidence="2" id="KW-0812">Transmembrane</keyword>
<feature type="transmembrane region" description="Helical" evidence="2">
    <location>
        <begin position="234"/>
        <end position="254"/>
    </location>
</feature>
<feature type="transmembrane region" description="Helical" evidence="2">
    <location>
        <begin position="668"/>
        <end position="687"/>
    </location>
</feature>
<dbReference type="Proteomes" id="UP001069802">
    <property type="component" value="Unassembled WGS sequence"/>
</dbReference>
<comment type="caution">
    <text evidence="3">The sequence shown here is derived from an EMBL/GenBank/DDBJ whole genome shotgun (WGS) entry which is preliminary data.</text>
</comment>
<feature type="transmembrane region" description="Helical" evidence="2">
    <location>
        <begin position="165"/>
        <end position="182"/>
    </location>
</feature>
<feature type="transmembrane region" description="Helical" evidence="2">
    <location>
        <begin position="497"/>
        <end position="517"/>
    </location>
</feature>
<feature type="transmembrane region" description="Helical" evidence="2">
    <location>
        <begin position="827"/>
        <end position="847"/>
    </location>
</feature>
<feature type="transmembrane region" description="Helical" evidence="2">
    <location>
        <begin position="6"/>
        <end position="26"/>
    </location>
</feature>
<feature type="transmembrane region" description="Helical" evidence="2">
    <location>
        <begin position="554"/>
        <end position="571"/>
    </location>
</feature>
<dbReference type="RefSeq" id="WP_269423424.1">
    <property type="nucleotide sequence ID" value="NZ_JAPWGY010000003.1"/>
</dbReference>
<reference evidence="3" key="1">
    <citation type="submission" date="2022-12" db="EMBL/GenBank/DDBJ databases">
        <title>Bacterial isolates from different developmental stages of Nematostella vectensis.</title>
        <authorList>
            <person name="Fraune S."/>
        </authorList>
    </citation>
    <scope>NUCLEOTIDE SEQUENCE</scope>
    <source>
        <strain evidence="3">G21630-S1</strain>
    </source>
</reference>
<feature type="transmembrane region" description="Helical" evidence="2">
    <location>
        <begin position="794"/>
        <end position="815"/>
    </location>
</feature>
<feature type="transmembrane region" description="Helical" evidence="2">
    <location>
        <begin position="357"/>
        <end position="376"/>
    </location>
</feature>
<feature type="transmembrane region" description="Helical" evidence="2">
    <location>
        <begin position="194"/>
        <end position="214"/>
    </location>
</feature>
<feature type="transmembrane region" description="Helical" evidence="2">
    <location>
        <begin position="283"/>
        <end position="299"/>
    </location>
</feature>
<feature type="compositionally biased region" description="Polar residues" evidence="1">
    <location>
        <begin position="141"/>
        <end position="154"/>
    </location>
</feature>
<evidence type="ECO:0000256" key="2">
    <source>
        <dbReference type="SAM" id="Phobius"/>
    </source>
</evidence>
<dbReference type="EMBL" id="JAPWGY010000003">
    <property type="protein sequence ID" value="MCZ4281256.1"/>
    <property type="molecule type" value="Genomic_DNA"/>
</dbReference>
<feature type="compositionally biased region" description="Basic and acidic residues" evidence="1">
    <location>
        <begin position="88"/>
        <end position="104"/>
    </location>
</feature>